<organism evidence="1 2">
    <name type="scientific">Clostridium polyendosporum</name>
    <dbReference type="NCBI Taxonomy" id="69208"/>
    <lineage>
        <taxon>Bacteria</taxon>
        <taxon>Bacillati</taxon>
        <taxon>Bacillota</taxon>
        <taxon>Clostridia</taxon>
        <taxon>Eubacteriales</taxon>
        <taxon>Clostridiaceae</taxon>
        <taxon>Clostridium</taxon>
    </lineage>
</organism>
<dbReference type="PANTHER" id="PTHR11122">
    <property type="entry name" value="APOSPORY-ASSOCIATED PROTEIN C-RELATED"/>
    <property type="match status" value="1"/>
</dbReference>
<proteinExistence type="predicted"/>
<protein>
    <submittedName>
        <fullName evidence="1">Galactose mutarotase</fullName>
    </submittedName>
</protein>
<accession>A0A919VG69</accession>
<dbReference type="Pfam" id="PF01263">
    <property type="entry name" value="Aldose_epim"/>
    <property type="match status" value="1"/>
</dbReference>
<dbReference type="SUPFAM" id="SSF74650">
    <property type="entry name" value="Galactose mutarotase-like"/>
    <property type="match status" value="1"/>
</dbReference>
<dbReference type="PANTHER" id="PTHR11122:SF13">
    <property type="entry name" value="GLUCOSE-6-PHOSPHATE 1-EPIMERASE"/>
    <property type="match status" value="1"/>
</dbReference>
<sequence>MLKTLENNLLKITASTFGGELHSIKGKKTNTEFLWDGNETYWKYHAPILFPIVGKVYDNKYIINNKTFELPQHGLARTSEFNLFEQTENSLTFELKHSKVTLEKYPFKFSLQIKYTLEDSSVKIEYIVNNLDNTDIYFSIGAHPAFKCPILENENFQDYYFEFSEKETASTMELTSDGYFSGKKIPLLKEENIIGLTTELFKNDALVFNSLKSHTITLKSKNHSKNVTFDFNEFPYLGLWSKPSGAPFVCIEPWFGHADYDDFRGEFKNKEGIISLEINKSFKCTYTITVNE</sequence>
<dbReference type="InterPro" id="IPR011013">
    <property type="entry name" value="Gal_mutarotase_sf_dom"/>
</dbReference>
<evidence type="ECO:0000313" key="2">
    <source>
        <dbReference type="Proteomes" id="UP000679179"/>
    </source>
</evidence>
<dbReference type="Gene3D" id="2.70.98.10">
    <property type="match status" value="1"/>
</dbReference>
<dbReference type="RefSeq" id="WP_212903028.1">
    <property type="nucleotide sequence ID" value="NZ_BOPZ01000005.1"/>
</dbReference>
<dbReference type="CDD" id="cd09024">
    <property type="entry name" value="Aldose_epim_lacX"/>
    <property type="match status" value="1"/>
</dbReference>
<dbReference type="GO" id="GO:0016853">
    <property type="term" value="F:isomerase activity"/>
    <property type="evidence" value="ECO:0007669"/>
    <property type="project" value="InterPro"/>
</dbReference>
<dbReference type="GO" id="GO:0030246">
    <property type="term" value="F:carbohydrate binding"/>
    <property type="evidence" value="ECO:0007669"/>
    <property type="project" value="InterPro"/>
</dbReference>
<dbReference type="EMBL" id="BOPZ01000005">
    <property type="protein sequence ID" value="GIM28291.1"/>
    <property type="molecule type" value="Genomic_DNA"/>
</dbReference>
<dbReference type="InterPro" id="IPR014718">
    <property type="entry name" value="GH-type_carb-bd"/>
</dbReference>
<evidence type="ECO:0000313" key="1">
    <source>
        <dbReference type="EMBL" id="GIM28291.1"/>
    </source>
</evidence>
<gene>
    <name evidence="1" type="ORF">CPJCM30710_09570</name>
</gene>
<dbReference type="InterPro" id="IPR037481">
    <property type="entry name" value="LacX"/>
</dbReference>
<dbReference type="AlphaFoldDB" id="A0A919VG69"/>
<dbReference type="Proteomes" id="UP000679179">
    <property type="component" value="Unassembled WGS sequence"/>
</dbReference>
<comment type="caution">
    <text evidence="1">The sequence shown here is derived from an EMBL/GenBank/DDBJ whole genome shotgun (WGS) entry which is preliminary data.</text>
</comment>
<dbReference type="InterPro" id="IPR008183">
    <property type="entry name" value="Aldose_1/G6P_1-epimerase"/>
</dbReference>
<reference evidence="1" key="1">
    <citation type="submission" date="2021-03" db="EMBL/GenBank/DDBJ databases">
        <title>Taxonomic study of Clostridium polyendosporum from meadow-gley soil under rice.</title>
        <authorList>
            <person name="Kobayashi H."/>
            <person name="Tanizawa Y."/>
            <person name="Yagura M."/>
        </authorList>
    </citation>
    <scope>NUCLEOTIDE SEQUENCE</scope>
    <source>
        <strain evidence="1">JCM 30710</strain>
    </source>
</reference>
<keyword evidence="2" id="KW-1185">Reference proteome</keyword>
<name>A0A919VG69_9CLOT</name>
<dbReference type="GO" id="GO:0005975">
    <property type="term" value="P:carbohydrate metabolic process"/>
    <property type="evidence" value="ECO:0007669"/>
    <property type="project" value="InterPro"/>
</dbReference>